<evidence type="ECO:0000313" key="1">
    <source>
        <dbReference type="EMBL" id="KAK6729878.1"/>
    </source>
</evidence>
<sequence>MMRIDKMDDRWVTGSAAPRRARRSAVTVSMASRACFALVQNQRRSDQPRFDRLSPVAIPSELGFRFRENGMSDVSNFFSAWETLPEDEPPLFIAVRHPESPPRHYEAVDRCGGDA</sequence>
<organism evidence="1 2">
    <name type="scientific">Necator americanus</name>
    <name type="common">Human hookworm</name>
    <dbReference type="NCBI Taxonomy" id="51031"/>
    <lineage>
        <taxon>Eukaryota</taxon>
        <taxon>Metazoa</taxon>
        <taxon>Ecdysozoa</taxon>
        <taxon>Nematoda</taxon>
        <taxon>Chromadorea</taxon>
        <taxon>Rhabditida</taxon>
        <taxon>Rhabditina</taxon>
        <taxon>Rhabditomorpha</taxon>
        <taxon>Strongyloidea</taxon>
        <taxon>Ancylostomatidae</taxon>
        <taxon>Bunostominae</taxon>
        <taxon>Necator</taxon>
    </lineage>
</organism>
<dbReference type="Proteomes" id="UP001303046">
    <property type="component" value="Unassembled WGS sequence"/>
</dbReference>
<gene>
    <name evidence="1" type="primary">Necator_chrI.g2874</name>
    <name evidence="1" type="ORF">RB195_006746</name>
</gene>
<reference evidence="1 2" key="1">
    <citation type="submission" date="2023-08" db="EMBL/GenBank/DDBJ databases">
        <title>A Necator americanus chromosomal reference genome.</title>
        <authorList>
            <person name="Ilik V."/>
            <person name="Petrzelkova K.J."/>
            <person name="Pardy F."/>
            <person name="Fuh T."/>
            <person name="Niatou-Singa F.S."/>
            <person name="Gouil Q."/>
            <person name="Baker L."/>
            <person name="Ritchie M.E."/>
            <person name="Jex A.R."/>
            <person name="Gazzola D."/>
            <person name="Li H."/>
            <person name="Toshio Fujiwara R."/>
            <person name="Zhan B."/>
            <person name="Aroian R.V."/>
            <person name="Pafco B."/>
            <person name="Schwarz E.M."/>
        </authorList>
    </citation>
    <scope>NUCLEOTIDE SEQUENCE [LARGE SCALE GENOMIC DNA]</scope>
    <source>
        <strain evidence="1 2">Aroian</strain>
        <tissue evidence="1">Whole animal</tissue>
    </source>
</reference>
<proteinExistence type="predicted"/>
<protein>
    <submittedName>
        <fullName evidence="1">Uncharacterized protein</fullName>
    </submittedName>
</protein>
<comment type="caution">
    <text evidence="1">The sequence shown here is derived from an EMBL/GenBank/DDBJ whole genome shotgun (WGS) entry which is preliminary data.</text>
</comment>
<evidence type="ECO:0000313" key="2">
    <source>
        <dbReference type="Proteomes" id="UP001303046"/>
    </source>
</evidence>
<dbReference type="EMBL" id="JAVFWL010000001">
    <property type="protein sequence ID" value="KAK6729878.1"/>
    <property type="molecule type" value="Genomic_DNA"/>
</dbReference>
<keyword evidence="2" id="KW-1185">Reference proteome</keyword>
<name>A0ABR1BWV8_NECAM</name>
<accession>A0ABR1BWV8</accession>